<keyword evidence="4" id="KW-1185">Reference proteome</keyword>
<evidence type="ECO:0000313" key="3">
    <source>
        <dbReference type="Ensembl" id="ENSSGRP00000059300.1"/>
    </source>
</evidence>
<name>A0A672P6U0_SINGR</name>
<dbReference type="GO" id="GO:0016020">
    <property type="term" value="C:membrane"/>
    <property type="evidence" value="ECO:0007669"/>
    <property type="project" value="InterPro"/>
</dbReference>
<evidence type="ECO:0000259" key="2">
    <source>
        <dbReference type="PROSITE" id="PS50060"/>
    </source>
</evidence>
<feature type="domain" description="MAM" evidence="2">
    <location>
        <begin position="1"/>
        <end position="187"/>
    </location>
</feature>
<dbReference type="PRINTS" id="PR00020">
    <property type="entry name" value="MAMDOMAIN"/>
</dbReference>
<dbReference type="Proteomes" id="UP000472262">
    <property type="component" value="Unassembled WGS sequence"/>
</dbReference>
<sequence length="1001" mass="112941">MNCDFESDICSWTQMVTDVFDWTRHKGSTPTSMTGPSSDHTTGSRFISHIISHIGQVFDRFPNQMSPFPGPGGFYMYIEGDSAVHGDTARLLSAECADPQPQCLQFWYHIYGSSWTMGLSVFLRQYGNVAKEVWRMREDQGNMWHLARVDLRPDVKFQVIFEGRRGSSARSDVAIDDVSLHRGACIDLPIQVAPPSVPLPPAAPIQRREIPNASASCGINCDFERDICTWTQLATDVFDWTRHRGSTPTSMTGPSSDHTTGSGFYMYIEGDSALHGDTARLLSAECADPQPQCLQFWYHMYGSSWTMVLSVYKLQYGNVAKEVWRMKEDQGNMWHLARVDLRPDVKFQVIFEGRRGSSARSDVAIDDILLHRGACSDLPNKVAPPSVPLPKPVPIQRREIPNASDSCSINCDFERDICAWTQLATDVFDWTRHRGSTPTSMTGPSSDHTTGSGFYMYIEGDSAVHGDTARLLSEECADPQPQCLQFWYHMYGSSWTMGLSVYLLQYGNVAKEVWRMREDQGNMWHRARVDLRPDVKFQVIFEGRRGSSDRSDVAIDDVSLHRGACSDLPNKVAPPSVLLPKPVPIQRREIPNVSDSCSINCDFERDICAWTQLATDVFDWTRHRGSTPTSMTGPSSDHTTGSGFYMYIEGDSAVHGDTARLLSEECADPQPQCLQFWYHMYGSSWTMGLSVYLLQYGNVAKEVWRMREDQGNMWHLARVDLRPDVKFQVIFEGRRGSSARSDVAIDDVSLHRGACSDLPNQVAPPSIPLTKPVPIQRREIPNTSASSVINCDFERDICAWTQLVTDVFDWTRHRGSTPTSMTGPSSDHTTGSGFYMYIEGDSAVHGDTARLLSAECADPQPHCLQFWYHMYGSSWTMGLSVYLLQYGNVAKEVWRMREDQGNMWHLARVDLRPDVKFQVIFEGRRGSSARSDVAIDDISLHRGACSEIMISDMHGNSDSISKNNMIKPIEEVAKKESWKATDDKITTRRRRSLLFRERSWA</sequence>
<feature type="domain" description="MAM" evidence="2">
    <location>
        <begin position="219"/>
        <end position="377"/>
    </location>
</feature>
<dbReference type="InterPro" id="IPR013320">
    <property type="entry name" value="ConA-like_dom_sf"/>
</dbReference>
<dbReference type="InterPro" id="IPR051560">
    <property type="entry name" value="MAM_domain-containing"/>
</dbReference>
<feature type="domain" description="MAM" evidence="2">
    <location>
        <begin position="409"/>
        <end position="567"/>
    </location>
</feature>
<feature type="domain" description="MAM" evidence="2">
    <location>
        <begin position="789"/>
        <end position="947"/>
    </location>
</feature>
<feature type="domain" description="MAM" evidence="2">
    <location>
        <begin position="599"/>
        <end position="757"/>
    </location>
</feature>
<dbReference type="Ensembl" id="ENSSGRT00000063272.1">
    <property type="protein sequence ID" value="ENSSGRP00000059298.1"/>
    <property type="gene ID" value="ENSSGRG00000030826.1"/>
</dbReference>
<proteinExistence type="predicted"/>
<dbReference type="PANTHER" id="PTHR23282:SF142">
    <property type="entry name" value="MAM DOMAIN-CONTAINING PROTEIN"/>
    <property type="match status" value="1"/>
</dbReference>
<evidence type="ECO:0000313" key="4">
    <source>
        <dbReference type="Proteomes" id="UP000472262"/>
    </source>
</evidence>
<evidence type="ECO:0000256" key="1">
    <source>
        <dbReference type="ARBA" id="ARBA00022737"/>
    </source>
</evidence>
<organism evidence="3 4">
    <name type="scientific">Sinocyclocheilus grahami</name>
    <name type="common">Dianchi golden-line fish</name>
    <name type="synonym">Barbus grahami</name>
    <dbReference type="NCBI Taxonomy" id="75366"/>
    <lineage>
        <taxon>Eukaryota</taxon>
        <taxon>Metazoa</taxon>
        <taxon>Chordata</taxon>
        <taxon>Craniata</taxon>
        <taxon>Vertebrata</taxon>
        <taxon>Euteleostomi</taxon>
        <taxon>Actinopterygii</taxon>
        <taxon>Neopterygii</taxon>
        <taxon>Teleostei</taxon>
        <taxon>Ostariophysi</taxon>
        <taxon>Cypriniformes</taxon>
        <taxon>Cyprinidae</taxon>
        <taxon>Cyprininae</taxon>
        <taxon>Sinocyclocheilus</taxon>
    </lineage>
</organism>
<dbReference type="Gene3D" id="2.60.120.200">
    <property type="match status" value="5"/>
</dbReference>
<dbReference type="SUPFAM" id="SSF49899">
    <property type="entry name" value="Concanavalin A-like lectins/glucanases"/>
    <property type="match status" value="5"/>
</dbReference>
<dbReference type="SMART" id="SM00137">
    <property type="entry name" value="MAM"/>
    <property type="match status" value="5"/>
</dbReference>
<dbReference type="InterPro" id="IPR000998">
    <property type="entry name" value="MAM_dom"/>
</dbReference>
<reference evidence="3" key="1">
    <citation type="submission" date="2025-05" db="UniProtKB">
        <authorList>
            <consortium name="Ensembl"/>
        </authorList>
    </citation>
    <scope>IDENTIFICATION</scope>
</reference>
<dbReference type="Pfam" id="PF00629">
    <property type="entry name" value="MAM"/>
    <property type="match status" value="6"/>
</dbReference>
<dbReference type="FunFam" id="2.60.120.200:FF:000128">
    <property type="entry name" value="enteropeptidase isoform X2"/>
    <property type="match status" value="4"/>
</dbReference>
<dbReference type="CDD" id="cd06263">
    <property type="entry name" value="MAM"/>
    <property type="match status" value="5"/>
</dbReference>
<dbReference type="OMA" id="DELGFFM"/>
<accession>A0A672P6U0</accession>
<dbReference type="AlphaFoldDB" id="A0A672P6U0"/>
<dbReference type="PANTHER" id="PTHR23282">
    <property type="entry name" value="APICAL ENDOSOMAL GLYCOPROTEIN PRECURSOR"/>
    <property type="match status" value="1"/>
</dbReference>
<keyword evidence="1" id="KW-0677">Repeat</keyword>
<dbReference type="Ensembl" id="ENSSGRT00000063275.1">
    <property type="protein sequence ID" value="ENSSGRP00000059300.1"/>
    <property type="gene ID" value="ENSSGRG00000030826.1"/>
</dbReference>
<dbReference type="PROSITE" id="PS50060">
    <property type="entry name" value="MAM_2"/>
    <property type="match status" value="5"/>
</dbReference>
<protein>
    <recommendedName>
        <fullName evidence="2">MAM domain-containing protein</fullName>
    </recommendedName>
</protein>